<organism evidence="3">
    <name type="scientific">Chlamydomonas leiostraca</name>
    <dbReference type="NCBI Taxonomy" id="1034604"/>
    <lineage>
        <taxon>Eukaryota</taxon>
        <taxon>Viridiplantae</taxon>
        <taxon>Chlorophyta</taxon>
        <taxon>core chlorophytes</taxon>
        <taxon>Chlorophyceae</taxon>
        <taxon>CS clade</taxon>
        <taxon>Chlamydomonadales</taxon>
        <taxon>Chlamydomonadaceae</taxon>
        <taxon>Chlamydomonas</taxon>
    </lineage>
</organism>
<feature type="region of interest" description="Disordered" evidence="1">
    <location>
        <begin position="15"/>
        <end position="41"/>
    </location>
</feature>
<gene>
    <name evidence="3" type="ORF">CLEI1391_LOCUS7922</name>
</gene>
<evidence type="ECO:0000256" key="2">
    <source>
        <dbReference type="SAM" id="Phobius"/>
    </source>
</evidence>
<sequence length="198" mass="21305">MLVQRQSLFRKDLASSRSRHNLAVTASNKKPRGKKPQPKQQSAIGAFIAKTPILNRFQDGTLILGDLVMVAATEFSSERLTDPGAVPILCGTMMASWLVASAAMGDYKGGVPSSDNWYLQVLGPSFISVVDGMLTWALAAAISLVAYSVMVSTGTIEEAWILGDLATENLSPQLEIIVAMLITMSCWRGIAARLRFSA</sequence>
<feature type="transmembrane region" description="Helical" evidence="2">
    <location>
        <begin position="117"/>
        <end position="150"/>
    </location>
</feature>
<keyword evidence="2" id="KW-1133">Transmembrane helix</keyword>
<evidence type="ECO:0000256" key="1">
    <source>
        <dbReference type="SAM" id="MobiDB-lite"/>
    </source>
</evidence>
<accession>A0A7S0RH39</accession>
<evidence type="ECO:0000313" key="3">
    <source>
        <dbReference type="EMBL" id="CAD8677324.1"/>
    </source>
</evidence>
<dbReference type="AlphaFoldDB" id="A0A7S0RH39"/>
<dbReference type="EMBL" id="HBFB01014063">
    <property type="protein sequence ID" value="CAD8677324.1"/>
    <property type="molecule type" value="Transcribed_RNA"/>
</dbReference>
<name>A0A7S0RH39_9CHLO</name>
<reference evidence="3" key="1">
    <citation type="submission" date="2021-01" db="EMBL/GenBank/DDBJ databases">
        <authorList>
            <person name="Corre E."/>
            <person name="Pelletier E."/>
            <person name="Niang G."/>
            <person name="Scheremetjew M."/>
            <person name="Finn R."/>
            <person name="Kale V."/>
            <person name="Holt S."/>
            <person name="Cochrane G."/>
            <person name="Meng A."/>
            <person name="Brown T."/>
            <person name="Cohen L."/>
        </authorList>
    </citation>
    <scope>NUCLEOTIDE SEQUENCE</scope>
    <source>
        <strain evidence="3">SAG 11-49</strain>
    </source>
</reference>
<keyword evidence="2" id="KW-0812">Transmembrane</keyword>
<proteinExistence type="predicted"/>
<feature type="transmembrane region" description="Helical" evidence="2">
    <location>
        <begin position="85"/>
        <end position="105"/>
    </location>
</feature>
<protein>
    <submittedName>
        <fullName evidence="3">Uncharacterized protein</fullName>
    </submittedName>
</protein>
<keyword evidence="2" id="KW-0472">Membrane</keyword>